<dbReference type="Proteomes" id="UP000230750">
    <property type="component" value="Unassembled WGS sequence"/>
</dbReference>
<reference evidence="2 3" key="1">
    <citation type="journal article" date="2017" name="PLoS Biol.">
        <title>The sea cucumber genome provides insights into morphological evolution and visceral regeneration.</title>
        <authorList>
            <person name="Zhang X."/>
            <person name="Sun L."/>
            <person name="Yuan J."/>
            <person name="Sun Y."/>
            <person name="Gao Y."/>
            <person name="Zhang L."/>
            <person name="Li S."/>
            <person name="Dai H."/>
            <person name="Hamel J.F."/>
            <person name="Liu C."/>
            <person name="Yu Y."/>
            <person name="Liu S."/>
            <person name="Lin W."/>
            <person name="Guo K."/>
            <person name="Jin S."/>
            <person name="Xu P."/>
            <person name="Storey K.B."/>
            <person name="Huan P."/>
            <person name="Zhang T."/>
            <person name="Zhou Y."/>
            <person name="Zhang J."/>
            <person name="Lin C."/>
            <person name="Li X."/>
            <person name="Xing L."/>
            <person name="Huo D."/>
            <person name="Sun M."/>
            <person name="Wang L."/>
            <person name="Mercier A."/>
            <person name="Li F."/>
            <person name="Yang H."/>
            <person name="Xiang J."/>
        </authorList>
    </citation>
    <scope>NUCLEOTIDE SEQUENCE [LARGE SCALE GENOMIC DNA]</scope>
    <source>
        <strain evidence="2">Shaxun</strain>
        <tissue evidence="2">Muscle</tissue>
    </source>
</reference>
<sequence length="198" mass="22800">MDGSNYVLNINVGGTKYATYLSVVKKYPESDLSQMFPEDTSLWRRDNDGNAFIDRDGHAFRYILNFLRDGDVILPYRFAEFDLLLREADFYGLVNLKTEIRKLMSVRKHVVIITEGTGTFHKSAYNSKVALVVERTRNISEELKDHFKSGFYGSEENCRSGLTKSFFNVNFRGSISVFLLRRGFKQEMSSPLTFAIEI</sequence>
<accession>A0A2G8JNX1</accession>
<dbReference type="Gene3D" id="3.30.710.10">
    <property type="entry name" value="Potassium Channel Kv1.1, Chain A"/>
    <property type="match status" value="1"/>
</dbReference>
<dbReference type="PANTHER" id="PTHR14499">
    <property type="entry name" value="POTASSIUM CHANNEL TETRAMERIZATION DOMAIN-CONTAINING"/>
    <property type="match status" value="1"/>
</dbReference>
<dbReference type="OrthoDB" id="2414723at2759"/>
<dbReference type="PANTHER" id="PTHR14499:SF136">
    <property type="entry name" value="GH08630P"/>
    <property type="match status" value="1"/>
</dbReference>
<dbReference type="Pfam" id="PF02214">
    <property type="entry name" value="BTB_2"/>
    <property type="match status" value="1"/>
</dbReference>
<dbReference type="STRING" id="307972.A0A2G8JNX1"/>
<evidence type="ECO:0000259" key="1">
    <source>
        <dbReference type="Pfam" id="PF02214"/>
    </source>
</evidence>
<evidence type="ECO:0000313" key="2">
    <source>
        <dbReference type="EMBL" id="PIK37472.1"/>
    </source>
</evidence>
<dbReference type="EMBL" id="MRZV01001498">
    <property type="protein sequence ID" value="PIK37472.1"/>
    <property type="molecule type" value="Genomic_DNA"/>
</dbReference>
<dbReference type="SUPFAM" id="SSF54695">
    <property type="entry name" value="POZ domain"/>
    <property type="match status" value="1"/>
</dbReference>
<comment type="caution">
    <text evidence="2">The sequence shown here is derived from an EMBL/GenBank/DDBJ whole genome shotgun (WGS) entry which is preliminary data.</text>
</comment>
<dbReference type="GO" id="GO:0051260">
    <property type="term" value="P:protein homooligomerization"/>
    <property type="evidence" value="ECO:0007669"/>
    <property type="project" value="InterPro"/>
</dbReference>
<dbReference type="InterPro" id="IPR011333">
    <property type="entry name" value="SKP1/BTB/POZ_sf"/>
</dbReference>
<feature type="domain" description="Potassium channel tetramerisation-type BTB" evidence="1">
    <location>
        <begin position="8"/>
        <end position="96"/>
    </location>
</feature>
<organism evidence="2 3">
    <name type="scientific">Stichopus japonicus</name>
    <name type="common">Sea cucumber</name>
    <dbReference type="NCBI Taxonomy" id="307972"/>
    <lineage>
        <taxon>Eukaryota</taxon>
        <taxon>Metazoa</taxon>
        <taxon>Echinodermata</taxon>
        <taxon>Eleutherozoa</taxon>
        <taxon>Echinozoa</taxon>
        <taxon>Holothuroidea</taxon>
        <taxon>Aspidochirotacea</taxon>
        <taxon>Aspidochirotida</taxon>
        <taxon>Stichopodidae</taxon>
        <taxon>Apostichopus</taxon>
    </lineage>
</organism>
<keyword evidence="3" id="KW-1185">Reference proteome</keyword>
<evidence type="ECO:0000313" key="3">
    <source>
        <dbReference type="Proteomes" id="UP000230750"/>
    </source>
</evidence>
<protein>
    <submittedName>
        <fullName evidence="2">BTB/POZ domain-containing protein KCTD6</fullName>
    </submittedName>
</protein>
<dbReference type="AlphaFoldDB" id="A0A2G8JNX1"/>
<name>A0A2G8JNX1_STIJA</name>
<gene>
    <name evidence="2" type="ORF">BSL78_25697</name>
</gene>
<dbReference type="InterPro" id="IPR003131">
    <property type="entry name" value="T1-type_BTB"/>
</dbReference>
<proteinExistence type="predicted"/>